<dbReference type="InterPro" id="IPR002938">
    <property type="entry name" value="FAD-bd"/>
</dbReference>
<dbReference type="InterPro" id="IPR036188">
    <property type="entry name" value="FAD/NAD-bd_sf"/>
</dbReference>
<evidence type="ECO:0000313" key="7">
    <source>
        <dbReference type="EMBL" id="CAA7263407.1"/>
    </source>
</evidence>
<dbReference type="Proteomes" id="UP000467700">
    <property type="component" value="Unassembled WGS sequence"/>
</dbReference>
<organism evidence="7 8">
    <name type="scientific">Cyclocybe aegerita</name>
    <name type="common">Black poplar mushroom</name>
    <name type="synonym">Agrocybe aegerita</name>
    <dbReference type="NCBI Taxonomy" id="1973307"/>
    <lineage>
        <taxon>Eukaryota</taxon>
        <taxon>Fungi</taxon>
        <taxon>Dikarya</taxon>
        <taxon>Basidiomycota</taxon>
        <taxon>Agaricomycotina</taxon>
        <taxon>Agaricomycetes</taxon>
        <taxon>Agaricomycetidae</taxon>
        <taxon>Agaricales</taxon>
        <taxon>Agaricineae</taxon>
        <taxon>Bolbitiaceae</taxon>
        <taxon>Cyclocybe</taxon>
    </lineage>
</organism>
<dbReference type="PANTHER" id="PTHR13789">
    <property type="entry name" value="MONOOXYGENASE"/>
    <property type="match status" value="1"/>
</dbReference>
<dbReference type="SUPFAM" id="SSF51905">
    <property type="entry name" value="FAD/NAD(P)-binding domain"/>
    <property type="match status" value="1"/>
</dbReference>
<dbReference type="Pfam" id="PF01494">
    <property type="entry name" value="FAD_binding_3"/>
    <property type="match status" value="1"/>
</dbReference>
<evidence type="ECO:0000256" key="2">
    <source>
        <dbReference type="ARBA" id="ARBA00022630"/>
    </source>
</evidence>
<dbReference type="EMBL" id="CACVBS010000039">
    <property type="protein sequence ID" value="CAA7263407.1"/>
    <property type="molecule type" value="Genomic_DNA"/>
</dbReference>
<dbReference type="PANTHER" id="PTHR13789:SF147">
    <property type="entry name" value="PUTATIVE (AFU_ORTHOLOGUE AFUA_2G01950)-RELATED"/>
    <property type="match status" value="1"/>
</dbReference>
<comment type="caution">
    <text evidence="7">The sequence shown here is derived from an EMBL/GenBank/DDBJ whole genome shotgun (WGS) entry which is preliminary data.</text>
</comment>
<evidence type="ECO:0000256" key="5">
    <source>
        <dbReference type="ARBA" id="ARBA00023033"/>
    </source>
</evidence>
<keyword evidence="8" id="KW-1185">Reference proteome</keyword>
<evidence type="ECO:0000256" key="1">
    <source>
        <dbReference type="ARBA" id="ARBA00007992"/>
    </source>
</evidence>
<protein>
    <recommendedName>
        <fullName evidence="6">FAD-binding domain-containing protein</fullName>
    </recommendedName>
</protein>
<dbReference type="PRINTS" id="PR00420">
    <property type="entry name" value="RNGMNOXGNASE"/>
</dbReference>
<keyword evidence="2" id="KW-0285">Flavoprotein</keyword>
<dbReference type="OrthoDB" id="1878542at2759"/>
<evidence type="ECO:0000313" key="8">
    <source>
        <dbReference type="Proteomes" id="UP000467700"/>
    </source>
</evidence>
<keyword evidence="5" id="KW-0503">Monooxygenase</keyword>
<reference evidence="7 8" key="1">
    <citation type="submission" date="2020-01" db="EMBL/GenBank/DDBJ databases">
        <authorList>
            <person name="Gupta K D."/>
        </authorList>
    </citation>
    <scope>NUCLEOTIDE SEQUENCE [LARGE SCALE GENOMIC DNA]</scope>
</reference>
<feature type="domain" description="FAD-binding" evidence="6">
    <location>
        <begin position="20"/>
        <end position="183"/>
    </location>
</feature>
<gene>
    <name evidence="7" type="ORF">AAE3_LOCUS5661</name>
</gene>
<proteinExistence type="inferred from homology"/>
<dbReference type="GO" id="GO:0004497">
    <property type="term" value="F:monooxygenase activity"/>
    <property type="evidence" value="ECO:0007669"/>
    <property type="project" value="UniProtKB-KW"/>
</dbReference>
<evidence type="ECO:0000259" key="6">
    <source>
        <dbReference type="Pfam" id="PF01494"/>
    </source>
</evidence>
<keyword evidence="4" id="KW-0560">Oxidoreductase</keyword>
<dbReference type="GO" id="GO:0071949">
    <property type="term" value="F:FAD binding"/>
    <property type="evidence" value="ECO:0007669"/>
    <property type="project" value="InterPro"/>
</dbReference>
<accession>A0A8S0XQX0</accession>
<keyword evidence="3" id="KW-0274">FAD</keyword>
<evidence type="ECO:0000256" key="4">
    <source>
        <dbReference type="ARBA" id="ARBA00023002"/>
    </source>
</evidence>
<dbReference type="Gene3D" id="3.50.50.60">
    <property type="entry name" value="FAD/NAD(P)-binding domain"/>
    <property type="match status" value="1"/>
</dbReference>
<dbReference type="AlphaFoldDB" id="A0A8S0XQX0"/>
<dbReference type="InterPro" id="IPR050493">
    <property type="entry name" value="FAD-dep_Monooxygenase_BioMet"/>
</dbReference>
<evidence type="ECO:0000256" key="3">
    <source>
        <dbReference type="ARBA" id="ARBA00022827"/>
    </source>
</evidence>
<sequence length="481" mass="54100">MATGSPARPLGQPGVTLKFVVIGGSIAGLATAYGLRNAGHNVTVLEKSDGQAKSKGGLQSPPNMTKILYEWGLQANLERLAHKCKQFIFRNGGSGELIGNMKMDEAFLKDLVADFLFIQHQDLKDVMLTLAIKEGVQILYETTATSIYPTAHSTSIALDNGQVLSADVVVAADGFDSQFRELVTGIPDNDLIDYPAGNRLNITFILPVDKLKEDAELRPLMNLTDWLVWMGSGYVMHANLINEGRDLTATISCIYDREIRPEDSVWKYHPLDYFAVDLDLFESRPRKMLELAKTVSARVFVNRHGLEELVSDDLKLVLVGEAAHPLRPGGNHRTALHFEDAETLRCLFSRIQRRDQISHFLTAYEEIRHPRCQWAHAYDNGFHDMAATYAGPEQNARDSVLRQTMVYGDWDHMDEGTFRAVWGNELSLYVHDARERVDDWWTQWGSLISREQRRERVSSEPTSPDLPFIPNMLQVSVSTQG</sequence>
<name>A0A8S0XQX0_CYCAE</name>
<comment type="similarity">
    <text evidence="1">Belongs to the paxM FAD-dependent monooxygenase family.</text>
</comment>